<name>A0A380CGP9_SPOPA</name>
<evidence type="ECO:0000256" key="1">
    <source>
        <dbReference type="ARBA" id="ARBA00009013"/>
    </source>
</evidence>
<dbReference type="Proteomes" id="UP000254519">
    <property type="component" value="Unassembled WGS sequence"/>
</dbReference>
<keyword evidence="7" id="KW-1185">Reference proteome</keyword>
<protein>
    <recommendedName>
        <fullName evidence="4">Anti-sigma factor antagonist</fullName>
    </recommendedName>
</protein>
<dbReference type="Gene3D" id="3.30.750.24">
    <property type="entry name" value="STAS domain"/>
    <property type="match status" value="1"/>
</dbReference>
<feature type="domain" description="STAS" evidence="5">
    <location>
        <begin position="5"/>
        <end position="115"/>
    </location>
</feature>
<dbReference type="EMBL" id="UGYZ01000002">
    <property type="protein sequence ID" value="SUJ20210.1"/>
    <property type="molecule type" value="Genomic_DNA"/>
</dbReference>
<proteinExistence type="inferred from homology"/>
<accession>A0A380CGP9</accession>
<dbReference type="CDD" id="cd07043">
    <property type="entry name" value="STAS_anti-anti-sigma_factors"/>
    <property type="match status" value="1"/>
</dbReference>
<gene>
    <name evidence="6" type="primary">rsbV</name>
    <name evidence="6" type="ORF">NCTC4822_02962</name>
</gene>
<comment type="function">
    <text evidence="3">Positive regulator of sigma-B activity. Non-phosphorylated RsbV binds to RsbW, preventing its association with sigma-B. When phosphorylated, releases RsbW, which is then free to complex with and inactivate sigma-B.</text>
</comment>
<evidence type="ECO:0000259" key="5">
    <source>
        <dbReference type="PROSITE" id="PS50801"/>
    </source>
</evidence>
<evidence type="ECO:0000256" key="2">
    <source>
        <dbReference type="ARBA" id="ARBA00022553"/>
    </source>
</evidence>
<dbReference type="Pfam" id="PF01740">
    <property type="entry name" value="STAS"/>
    <property type="match status" value="1"/>
</dbReference>
<evidence type="ECO:0000256" key="4">
    <source>
        <dbReference type="RuleBase" id="RU003749"/>
    </source>
</evidence>
<dbReference type="AlphaFoldDB" id="A0A380CGP9"/>
<organism evidence="6 7">
    <name type="scientific">Sporosarcina pasteurii</name>
    <name type="common">Bacillus pasteurii</name>
    <dbReference type="NCBI Taxonomy" id="1474"/>
    <lineage>
        <taxon>Bacteria</taxon>
        <taxon>Bacillati</taxon>
        <taxon>Bacillota</taxon>
        <taxon>Bacilli</taxon>
        <taxon>Bacillales</taxon>
        <taxon>Caryophanaceae</taxon>
        <taxon>Sporosarcina</taxon>
    </lineage>
</organism>
<keyword evidence="2" id="KW-0597">Phosphoprotein</keyword>
<dbReference type="PANTHER" id="PTHR33495">
    <property type="entry name" value="ANTI-SIGMA FACTOR ANTAGONIST TM_1081-RELATED-RELATED"/>
    <property type="match status" value="1"/>
</dbReference>
<dbReference type="PANTHER" id="PTHR33495:SF9">
    <property type="entry name" value="ANTI-SIGMA-B FACTOR ANTAGONIST"/>
    <property type="match status" value="1"/>
</dbReference>
<sequence>MEMNLQVELSKEDLVHYFKVIGEVDAFTAPVLKEKLISVQDTPGLQAEIDLSEVDYIDSTGLGIFIGFYKVLKEKEGYVKMTGVNARLKRLFEITGIDKIIDIEMEEGGNLDATV</sequence>
<dbReference type="InterPro" id="IPR003658">
    <property type="entry name" value="Anti-sigma_ant"/>
</dbReference>
<dbReference type="GO" id="GO:0043856">
    <property type="term" value="F:anti-sigma factor antagonist activity"/>
    <property type="evidence" value="ECO:0007669"/>
    <property type="project" value="InterPro"/>
</dbReference>
<dbReference type="InterPro" id="IPR002645">
    <property type="entry name" value="STAS_dom"/>
</dbReference>
<dbReference type="NCBIfam" id="TIGR00377">
    <property type="entry name" value="ant_ant_sig"/>
    <property type="match status" value="1"/>
</dbReference>
<reference evidence="6 7" key="1">
    <citation type="submission" date="2018-06" db="EMBL/GenBank/DDBJ databases">
        <authorList>
            <consortium name="Pathogen Informatics"/>
            <person name="Doyle S."/>
        </authorList>
    </citation>
    <scope>NUCLEOTIDE SEQUENCE [LARGE SCALE GENOMIC DNA]</scope>
    <source>
        <strain evidence="7">ATCC 11859 / DSM 33 / NCIB 8841 / NCTC 4822</strain>
    </source>
</reference>
<evidence type="ECO:0000313" key="6">
    <source>
        <dbReference type="EMBL" id="SUJ20210.1"/>
    </source>
</evidence>
<evidence type="ECO:0000256" key="3">
    <source>
        <dbReference type="ARBA" id="ARBA00024670"/>
    </source>
</evidence>
<evidence type="ECO:0000313" key="7">
    <source>
        <dbReference type="Proteomes" id="UP000254519"/>
    </source>
</evidence>
<comment type="similarity">
    <text evidence="1 4">Belongs to the anti-sigma-factor antagonist family.</text>
</comment>
<dbReference type="PROSITE" id="PS50801">
    <property type="entry name" value="STAS"/>
    <property type="match status" value="1"/>
</dbReference>
<dbReference type="InterPro" id="IPR036513">
    <property type="entry name" value="STAS_dom_sf"/>
</dbReference>
<dbReference type="SUPFAM" id="SSF52091">
    <property type="entry name" value="SpoIIaa-like"/>
    <property type="match status" value="1"/>
</dbReference>